<evidence type="ECO:0000256" key="4">
    <source>
        <dbReference type="ARBA" id="ARBA00022807"/>
    </source>
</evidence>
<organism evidence="6 7">
    <name type="scientific">Oceanobacillus limi</name>
    <dbReference type="NCBI Taxonomy" id="930131"/>
    <lineage>
        <taxon>Bacteria</taxon>
        <taxon>Bacillati</taxon>
        <taxon>Bacillota</taxon>
        <taxon>Bacilli</taxon>
        <taxon>Bacillales</taxon>
        <taxon>Bacillaceae</taxon>
        <taxon>Oceanobacillus</taxon>
    </lineage>
</organism>
<sequence>MFKQTFDQFHNMQEIWVTAVQVATVWTAPDKAREIDLAGLRNPTNIEQWLEQLTYENRLALCDENRVQSQLLYGEAVIVTEIIEEWAHVVIPSQPSSKDGRGYPGWVPVKQLKKIERNDWYRAKTAAVTDSKVWLEAANGDRHMQVSYMTCLPVINKIADRIKVNTPDGAYFLPGESVTIFHTNKGRTESGSGEDIVQSSKQFLGLDYFWGGMSAFGFDCSGFAYAIHKANGYQIPRDASDQEKDGVDIPLDAVLPGDLLFFAYQEGKGRVHHVGIAIGDDQMIHAPNTGKSIEVSNLKNTVYEKECCRARRYWKWR</sequence>
<dbReference type="OrthoDB" id="9813368at2"/>
<evidence type="ECO:0000313" key="6">
    <source>
        <dbReference type="EMBL" id="SET65644.1"/>
    </source>
</evidence>
<dbReference type="PANTHER" id="PTHR47053">
    <property type="entry name" value="MUREIN DD-ENDOPEPTIDASE MEPH-RELATED"/>
    <property type="match status" value="1"/>
</dbReference>
<keyword evidence="7" id="KW-1185">Reference proteome</keyword>
<dbReference type="Pfam" id="PF23795">
    <property type="entry name" value="SH3_YKFC_2nd"/>
    <property type="match status" value="1"/>
</dbReference>
<dbReference type="RefSeq" id="WP_090871781.1">
    <property type="nucleotide sequence ID" value="NZ_FOHE01000019.1"/>
</dbReference>
<dbReference type="PANTHER" id="PTHR47053:SF3">
    <property type="entry name" value="GAMMA-D-GLUTAMYL-L-LYSINE DIPEPTIDYL-PEPTIDASE"/>
    <property type="match status" value="1"/>
</dbReference>
<reference evidence="6 7" key="1">
    <citation type="submission" date="2016-10" db="EMBL/GenBank/DDBJ databases">
        <authorList>
            <person name="de Groot N.N."/>
        </authorList>
    </citation>
    <scope>NUCLEOTIDE SEQUENCE [LARGE SCALE GENOMIC DNA]</scope>
    <source>
        <strain evidence="6 7">IBRC-M 10780</strain>
    </source>
</reference>
<evidence type="ECO:0000313" key="7">
    <source>
        <dbReference type="Proteomes" id="UP000198618"/>
    </source>
</evidence>
<dbReference type="InterPro" id="IPR051202">
    <property type="entry name" value="Peptidase_C40"/>
</dbReference>
<dbReference type="Pfam" id="PF00877">
    <property type="entry name" value="NLPC_P60"/>
    <property type="match status" value="1"/>
</dbReference>
<dbReference type="Gene3D" id="2.30.30.40">
    <property type="entry name" value="SH3 Domains"/>
    <property type="match status" value="1"/>
</dbReference>
<comment type="similarity">
    <text evidence="1">Belongs to the peptidase C40 family.</text>
</comment>
<dbReference type="PROSITE" id="PS51935">
    <property type="entry name" value="NLPC_P60"/>
    <property type="match status" value="1"/>
</dbReference>
<keyword evidence="4" id="KW-0788">Thiol protease</keyword>
<keyword evidence="2" id="KW-0645">Protease</keyword>
<dbReference type="GO" id="GO:0008234">
    <property type="term" value="F:cysteine-type peptidase activity"/>
    <property type="evidence" value="ECO:0007669"/>
    <property type="project" value="UniProtKB-KW"/>
</dbReference>
<evidence type="ECO:0000256" key="1">
    <source>
        <dbReference type="ARBA" id="ARBA00007074"/>
    </source>
</evidence>
<dbReference type="Proteomes" id="UP000198618">
    <property type="component" value="Unassembled WGS sequence"/>
</dbReference>
<proteinExistence type="inferred from homology"/>
<accession>A0A1I0G4G9</accession>
<dbReference type="EMBL" id="FOHE01000019">
    <property type="protein sequence ID" value="SET65644.1"/>
    <property type="molecule type" value="Genomic_DNA"/>
</dbReference>
<dbReference type="InterPro" id="IPR038765">
    <property type="entry name" value="Papain-like_cys_pep_sf"/>
</dbReference>
<evidence type="ECO:0000256" key="2">
    <source>
        <dbReference type="ARBA" id="ARBA00022670"/>
    </source>
</evidence>
<evidence type="ECO:0000259" key="5">
    <source>
        <dbReference type="PROSITE" id="PS51935"/>
    </source>
</evidence>
<name>A0A1I0G4G9_9BACI</name>
<gene>
    <name evidence="6" type="ORF">SAMN05216389_1196</name>
</gene>
<dbReference type="InterPro" id="IPR057812">
    <property type="entry name" value="SH3_YKFC_2nd"/>
</dbReference>
<dbReference type="InterPro" id="IPR000064">
    <property type="entry name" value="NLP_P60_dom"/>
</dbReference>
<dbReference type="STRING" id="930131.SAMN05216389_1196"/>
<keyword evidence="3" id="KW-0378">Hydrolase</keyword>
<feature type="domain" description="NlpC/P60" evidence="5">
    <location>
        <begin position="190"/>
        <end position="317"/>
    </location>
</feature>
<dbReference type="SUPFAM" id="SSF54001">
    <property type="entry name" value="Cysteine proteinases"/>
    <property type="match status" value="1"/>
</dbReference>
<dbReference type="Gene3D" id="3.90.1720.10">
    <property type="entry name" value="endopeptidase domain like (from Nostoc punctiforme)"/>
    <property type="match status" value="1"/>
</dbReference>
<evidence type="ECO:0000256" key="3">
    <source>
        <dbReference type="ARBA" id="ARBA00022801"/>
    </source>
</evidence>
<dbReference type="GO" id="GO:0006508">
    <property type="term" value="P:proteolysis"/>
    <property type="evidence" value="ECO:0007669"/>
    <property type="project" value="UniProtKB-KW"/>
</dbReference>
<dbReference type="AlphaFoldDB" id="A0A1I0G4G9"/>
<protein>
    <submittedName>
        <fullName evidence="6">NlpC/P60 family protein</fullName>
    </submittedName>
</protein>